<gene>
    <name evidence="1" type="ORF">Pc23g00190</name>
    <name evidence="1" type="ORF">PCH_Pc23g00190</name>
</gene>
<dbReference type="VEuPathDB" id="FungiDB:PCH_Pc23g00190"/>
<accession>B6HW77</accession>
<evidence type="ECO:0000313" key="2">
    <source>
        <dbReference type="Proteomes" id="UP000000724"/>
    </source>
</evidence>
<dbReference type="EMBL" id="AM920438">
    <property type="protein sequence ID" value="CAP79513.1"/>
    <property type="molecule type" value="Genomic_DNA"/>
</dbReference>
<name>B6HW77_PENRW</name>
<dbReference type="HOGENOM" id="CLU_1496717_0_0_1"/>
<reference evidence="1 2" key="1">
    <citation type="journal article" date="2008" name="Nat. Biotechnol.">
        <title>Genome sequencing and analysis of the filamentous fungus Penicillium chrysogenum.</title>
        <authorList>
            <person name="van den Berg M.A."/>
            <person name="Albang R."/>
            <person name="Albermann K."/>
            <person name="Badger J.H."/>
            <person name="Daran J.-M."/>
            <person name="Driessen A.J.M."/>
            <person name="Garcia-Estrada C."/>
            <person name="Fedorova N.D."/>
            <person name="Harris D.M."/>
            <person name="Heijne W.H.M."/>
            <person name="Joardar V.S."/>
            <person name="Kiel J.A.K.W."/>
            <person name="Kovalchuk A."/>
            <person name="Martin J.F."/>
            <person name="Nierman W.C."/>
            <person name="Nijland J.G."/>
            <person name="Pronk J.T."/>
            <person name="Roubos J.A."/>
            <person name="van der Klei I.J."/>
            <person name="van Peij N.N.M.E."/>
            <person name="Veenhuis M."/>
            <person name="von Doehren H."/>
            <person name="Wagner C."/>
            <person name="Wortman J.R."/>
            <person name="Bovenberg R.A.L."/>
        </authorList>
    </citation>
    <scope>NUCLEOTIDE SEQUENCE [LARGE SCALE GENOMIC DNA]</scope>
    <source>
        <strain evidence="2">ATCC 28089 / DSM 1075 / NRRL 1951 / Wisconsin 54-1255</strain>
    </source>
</reference>
<sequence>MARLLNCIPWSQKHAGFSARTPRISPKQANSPQLEDSGAGFEVQDVSFEDWQMPWLDRPSLRESTWSTSLRDYTADTKGTKMHGKVMVGEMCWPQKSSEISVPLCRTVIGWTWTWVSMNHLSEGWQGGDKSQSENPGEVNLLDGEASIAQLNFPLHPSVADLVKPILSMASEMHSSKSYK</sequence>
<protein>
    <submittedName>
        <fullName evidence="1">Uncharacterized protein</fullName>
    </submittedName>
</protein>
<dbReference type="Proteomes" id="UP000000724">
    <property type="component" value="Contig Pc00c23"/>
</dbReference>
<proteinExistence type="predicted"/>
<organism evidence="1 2">
    <name type="scientific">Penicillium rubens (strain ATCC 28089 / DSM 1075 / NRRL 1951 / Wisconsin 54-1255)</name>
    <name type="common">Penicillium chrysogenum</name>
    <dbReference type="NCBI Taxonomy" id="500485"/>
    <lineage>
        <taxon>Eukaryota</taxon>
        <taxon>Fungi</taxon>
        <taxon>Dikarya</taxon>
        <taxon>Ascomycota</taxon>
        <taxon>Pezizomycotina</taxon>
        <taxon>Eurotiomycetes</taxon>
        <taxon>Eurotiomycetidae</taxon>
        <taxon>Eurotiales</taxon>
        <taxon>Aspergillaceae</taxon>
        <taxon>Penicillium</taxon>
        <taxon>Penicillium chrysogenum species complex</taxon>
    </lineage>
</organism>
<evidence type="ECO:0000313" key="1">
    <source>
        <dbReference type="EMBL" id="CAP79513.1"/>
    </source>
</evidence>
<dbReference type="AlphaFoldDB" id="B6HW77"/>
<keyword evidence="2" id="KW-1185">Reference proteome</keyword>